<feature type="compositionally biased region" description="Low complexity" evidence="6">
    <location>
        <begin position="57"/>
        <end position="66"/>
    </location>
</feature>
<keyword evidence="11" id="KW-1185">Reference proteome</keyword>
<feature type="binding site" evidence="5">
    <location>
        <position position="113"/>
    </location>
    <ligand>
        <name>ATP</name>
        <dbReference type="ChEBI" id="CHEBI:30616"/>
    </ligand>
</feature>
<evidence type="ECO:0000313" key="11">
    <source>
        <dbReference type="Proteomes" id="UP000437931"/>
    </source>
</evidence>
<evidence type="ECO:0000313" key="12">
    <source>
        <dbReference type="Proteomes" id="UP000439314"/>
    </source>
</evidence>
<evidence type="ECO:0000256" key="5">
    <source>
        <dbReference type="PROSITE-ProRule" id="PRU10141"/>
    </source>
</evidence>
<evidence type="ECO:0000256" key="1">
    <source>
        <dbReference type="ARBA" id="ARBA00022679"/>
    </source>
</evidence>
<dbReference type="InterPro" id="IPR011990">
    <property type="entry name" value="TPR-like_helical_dom_sf"/>
</dbReference>
<dbReference type="AlphaFoldDB" id="A0A6N7QF73"/>
<dbReference type="Gene3D" id="1.25.40.10">
    <property type="entry name" value="Tetratricopeptide repeat domain"/>
    <property type="match status" value="3"/>
</dbReference>
<feature type="transmembrane region" description="Helical" evidence="7">
    <location>
        <begin position="382"/>
        <end position="404"/>
    </location>
</feature>
<proteinExistence type="predicted"/>
<dbReference type="Pfam" id="PF00069">
    <property type="entry name" value="Pkinase"/>
    <property type="match status" value="1"/>
</dbReference>
<dbReference type="Pfam" id="PF13374">
    <property type="entry name" value="TPR_10"/>
    <property type="match status" value="1"/>
</dbReference>
<evidence type="ECO:0000259" key="8">
    <source>
        <dbReference type="PROSITE" id="PS50011"/>
    </source>
</evidence>
<dbReference type="SUPFAM" id="SSF56112">
    <property type="entry name" value="Protein kinase-like (PK-like)"/>
    <property type="match status" value="1"/>
</dbReference>
<evidence type="ECO:0000256" key="2">
    <source>
        <dbReference type="ARBA" id="ARBA00022741"/>
    </source>
</evidence>
<keyword evidence="4 5" id="KW-0067">ATP-binding</keyword>
<dbReference type="PROSITE" id="PS00107">
    <property type="entry name" value="PROTEIN_KINASE_ATP"/>
    <property type="match status" value="1"/>
</dbReference>
<evidence type="ECO:0000313" key="10">
    <source>
        <dbReference type="EMBL" id="MRH76837.1"/>
    </source>
</evidence>
<dbReference type="InterPro" id="IPR011009">
    <property type="entry name" value="Kinase-like_dom_sf"/>
</dbReference>
<dbReference type="InterPro" id="IPR000719">
    <property type="entry name" value="Prot_kinase_dom"/>
</dbReference>
<keyword evidence="3 9" id="KW-0418">Kinase</keyword>
<organism evidence="9 12">
    <name type="scientific">Xanthomonas sontii</name>
    <dbReference type="NCBI Taxonomy" id="2650745"/>
    <lineage>
        <taxon>Bacteria</taxon>
        <taxon>Pseudomonadati</taxon>
        <taxon>Pseudomonadota</taxon>
        <taxon>Gammaproteobacteria</taxon>
        <taxon>Lysobacterales</taxon>
        <taxon>Lysobacteraceae</taxon>
        <taxon>Xanthomonas</taxon>
    </lineage>
</organism>
<keyword evidence="7" id="KW-0812">Transmembrane</keyword>
<dbReference type="Proteomes" id="UP000437931">
    <property type="component" value="Unassembled WGS sequence"/>
</dbReference>
<evidence type="ECO:0000256" key="3">
    <source>
        <dbReference type="ARBA" id="ARBA00022777"/>
    </source>
</evidence>
<dbReference type="PANTHER" id="PTHR43289">
    <property type="entry name" value="MITOGEN-ACTIVATED PROTEIN KINASE KINASE KINASE 20-RELATED"/>
    <property type="match status" value="1"/>
</dbReference>
<keyword evidence="2 5" id="KW-0547">Nucleotide-binding</keyword>
<dbReference type="RefSeq" id="WP_153753275.1">
    <property type="nucleotide sequence ID" value="NZ_WJPM01000023.1"/>
</dbReference>
<keyword evidence="1" id="KW-0808">Transferase</keyword>
<accession>A0A6N7QF73</accession>
<dbReference type="InterPro" id="IPR017441">
    <property type="entry name" value="Protein_kinase_ATP_BS"/>
</dbReference>
<dbReference type="SMART" id="SM00220">
    <property type="entry name" value="S_TKc"/>
    <property type="match status" value="1"/>
</dbReference>
<feature type="domain" description="Protein kinase" evidence="8">
    <location>
        <begin position="82"/>
        <end position="358"/>
    </location>
</feature>
<dbReference type="GO" id="GO:0004674">
    <property type="term" value="F:protein serine/threonine kinase activity"/>
    <property type="evidence" value="ECO:0007669"/>
    <property type="project" value="TreeGrafter"/>
</dbReference>
<sequence>MHDLQARSLALFDSLVALPASQRTEALARLRTEQPDLFPLLDALLEADARSSPLDRPAPSALAGDAADAEPDRRLHRQLGPWKIERVLGEGGMGTVYEAKRSDGQYEHTVALKCLRMAVASPALVEAFRTERNTLARLDHPGIAALLDGGVDADGHPWFAMQKVDGQPIDQWCDARRLSPRARVQLLLQACEAVAYAHRLGVLHQDIKPSNLLVDAEGRPRLLDFGLARTLQTERRPIAISHGYTAPEALREARPARTLDIYALGVVLYRLLCGAGPAPLHALGTPSLPTPAAPRNPSALAASADAAVAQARGLRHPRALAAAIGNDMDRIALRCVAILPEQRYASVEALQADLQRWLAHRPVTAAPASRAHRIRLFLRRNALAATLGGIAAAALLIGGAVATLQLQRARQEVRSVAALDRLFERTLGSTALSGLGDTPLTPQRLLADTERRLRDPAFPHTATSRALGLAALARSYNVIGNDAHAASLAAEAIALRPDDARIAAILSSLQNQQADYPRAERTALRGLQQVDATAEQDAERRRLRASLLAERARARWGQADRDQANALLERALAQLPAGGADTTLTHAELLTLRGYWRTQECRLAAAEQDLRQAIGMSQPLDPAVADDARRYLVRTLGLQDRASEAHALATALLASRRRMYGEDHPQTARALVTYAESLIYQSDLKQALAYTDQARAIFHASVGDDHPDMAEALRFSSYARTGTGDVAGAIDQAREALRIHLRANGPHHELTLKSKNNLAAELIYFGQFAPEKRKDYNDEALALFRDVVAEGTRQRLPMPGIRLSYAFGLVVSEHPHEAEQQLLLANQEIVAHLGRQHSYLSQTQYSLGLLYVQLNRDDDAKRVFQALVDGMGDPAKASYMRTMNAFGALDGLGDIEQRNGRPGQAQAYWRRAVALGSRIYGPQGSTLLEVKRKLAAAR</sequence>
<reference evidence="11 12" key="1">
    <citation type="submission" date="2019-11" db="EMBL/GenBank/DDBJ databases">
        <title>First report of rice panicle blight caused by Xanthomonas sp. in Iran.</title>
        <authorList>
            <person name="Mirghasempour S.A."/>
            <person name="Huang S."/>
            <person name="Brady C.L."/>
            <person name="Studholme D.J."/>
        </authorList>
    </citation>
    <scope>NUCLEOTIDE SEQUENCE [LARGE SCALE GENOMIC DNA]</scope>
    <source>
        <strain evidence="9 12">ASD011</strain>
        <strain evidence="11">SAM114</strain>
    </source>
</reference>
<dbReference type="PANTHER" id="PTHR43289:SF34">
    <property type="entry name" value="SERINE_THREONINE-PROTEIN KINASE YBDM-RELATED"/>
    <property type="match status" value="1"/>
</dbReference>
<evidence type="ECO:0000256" key="4">
    <source>
        <dbReference type="ARBA" id="ARBA00022840"/>
    </source>
</evidence>
<dbReference type="GO" id="GO:0005524">
    <property type="term" value="F:ATP binding"/>
    <property type="evidence" value="ECO:0007669"/>
    <property type="project" value="UniProtKB-UniRule"/>
</dbReference>
<dbReference type="Gene3D" id="1.10.510.10">
    <property type="entry name" value="Transferase(Phosphotransferase) domain 1"/>
    <property type="match status" value="1"/>
</dbReference>
<name>A0A6N7QF73_9XANT</name>
<dbReference type="CDD" id="cd14014">
    <property type="entry name" value="STKc_PknB_like"/>
    <property type="match status" value="1"/>
</dbReference>
<feature type="region of interest" description="Disordered" evidence="6">
    <location>
        <begin position="51"/>
        <end position="75"/>
    </location>
</feature>
<dbReference type="PROSITE" id="PS50011">
    <property type="entry name" value="PROTEIN_KINASE_DOM"/>
    <property type="match status" value="1"/>
</dbReference>
<dbReference type="EMBL" id="WJPN01000023">
    <property type="protein sequence ID" value="MRH02520.1"/>
    <property type="molecule type" value="Genomic_DNA"/>
</dbReference>
<dbReference type="SUPFAM" id="SSF48452">
    <property type="entry name" value="TPR-like"/>
    <property type="match status" value="3"/>
</dbReference>
<evidence type="ECO:0000313" key="9">
    <source>
        <dbReference type="EMBL" id="MRH02520.1"/>
    </source>
</evidence>
<gene>
    <name evidence="9" type="ORF">GIY21_19660</name>
    <name evidence="10" type="ORF">GIY22_19600</name>
</gene>
<dbReference type="InterPro" id="IPR008271">
    <property type="entry name" value="Ser/Thr_kinase_AS"/>
</dbReference>
<evidence type="ECO:0000256" key="6">
    <source>
        <dbReference type="SAM" id="MobiDB-lite"/>
    </source>
</evidence>
<keyword evidence="7" id="KW-0472">Membrane</keyword>
<evidence type="ECO:0000256" key="7">
    <source>
        <dbReference type="SAM" id="Phobius"/>
    </source>
</evidence>
<protein>
    <submittedName>
        <fullName evidence="9">Protein kinase</fullName>
    </submittedName>
</protein>
<dbReference type="Proteomes" id="UP000439314">
    <property type="component" value="Unassembled WGS sequence"/>
</dbReference>
<comment type="caution">
    <text evidence="9">The sequence shown here is derived from an EMBL/GenBank/DDBJ whole genome shotgun (WGS) entry which is preliminary data.</text>
</comment>
<dbReference type="Gene3D" id="3.30.200.20">
    <property type="entry name" value="Phosphorylase Kinase, domain 1"/>
    <property type="match status" value="1"/>
</dbReference>
<keyword evidence="7" id="KW-1133">Transmembrane helix</keyword>
<dbReference type="EMBL" id="WJPM01000023">
    <property type="protein sequence ID" value="MRH76837.1"/>
    <property type="molecule type" value="Genomic_DNA"/>
</dbReference>
<dbReference type="PROSITE" id="PS00108">
    <property type="entry name" value="PROTEIN_KINASE_ST"/>
    <property type="match status" value="1"/>
</dbReference>
<reference evidence="10" key="2">
    <citation type="journal article" date="2020" name="Plant Dis.">
        <title>A Grain Rot of Rice in Iran Caused by a Xanthomonas Strain Closely Related to X. sacchari.</title>
        <authorList>
            <person name="Mirghasempour S.A."/>
            <person name="Huang S."/>
            <person name="Studholme D.J."/>
            <person name="Brady C.L."/>
        </authorList>
    </citation>
    <scope>NUCLEOTIDE SEQUENCE</scope>
    <source>
        <strain evidence="10">SAM114</strain>
    </source>
</reference>